<keyword evidence="10 14" id="KW-0573">Peptidoglycan synthesis</keyword>
<evidence type="ECO:0000256" key="7">
    <source>
        <dbReference type="ARBA" id="ARBA00022741"/>
    </source>
</evidence>
<dbReference type="GO" id="GO:0008360">
    <property type="term" value="P:regulation of cell shape"/>
    <property type="evidence" value="ECO:0007669"/>
    <property type="project" value="UniProtKB-KW"/>
</dbReference>
<dbReference type="HAMAP" id="MF_00046">
    <property type="entry name" value="MurC"/>
    <property type="match status" value="1"/>
</dbReference>
<dbReference type="InterPro" id="IPR036615">
    <property type="entry name" value="Mur_ligase_C_dom_sf"/>
</dbReference>
<dbReference type="InterPro" id="IPR005758">
    <property type="entry name" value="UDP-N-AcMur_Ala_ligase_MurC"/>
</dbReference>
<dbReference type="SUPFAM" id="SSF53623">
    <property type="entry name" value="MurD-like peptide ligases, catalytic domain"/>
    <property type="match status" value="1"/>
</dbReference>
<feature type="region of interest" description="Disordered" evidence="15">
    <location>
        <begin position="15"/>
        <end position="52"/>
    </location>
</feature>
<evidence type="ECO:0000256" key="6">
    <source>
        <dbReference type="ARBA" id="ARBA00022618"/>
    </source>
</evidence>
<evidence type="ECO:0000256" key="11">
    <source>
        <dbReference type="ARBA" id="ARBA00023306"/>
    </source>
</evidence>
<evidence type="ECO:0000256" key="13">
    <source>
        <dbReference type="ARBA" id="ARBA00047833"/>
    </source>
</evidence>
<dbReference type="SUPFAM" id="SSF51984">
    <property type="entry name" value="MurCD N-terminal domain"/>
    <property type="match status" value="1"/>
</dbReference>
<keyword evidence="5 14" id="KW-0436">Ligase</keyword>
<dbReference type="GO" id="GO:0005737">
    <property type="term" value="C:cytoplasm"/>
    <property type="evidence" value="ECO:0007669"/>
    <property type="project" value="UniProtKB-SubCell"/>
</dbReference>
<feature type="compositionally biased region" description="Polar residues" evidence="15">
    <location>
        <begin position="555"/>
        <end position="575"/>
    </location>
</feature>
<evidence type="ECO:0000313" key="19">
    <source>
        <dbReference type="EMBL" id="OZG67044.1"/>
    </source>
</evidence>
<gene>
    <name evidence="14" type="primary">murC</name>
    <name evidence="19" type="ORF">BAQU_1116</name>
</gene>
<dbReference type="Gene3D" id="3.40.1190.10">
    <property type="entry name" value="Mur-like, catalytic domain"/>
    <property type="match status" value="1"/>
</dbReference>
<comment type="function">
    <text evidence="14">Cell wall formation.</text>
</comment>
<keyword evidence="12 14" id="KW-0961">Cell wall biogenesis/degradation</keyword>
<sequence>MNNELMHGVMGIGMDESKTMNSSEQQAQQSSQPLDPTGDAFDLQTGHGSDSTQRADAAFRHLGSTYFIGIGGAGMSVLAEMLHQNGVEVSGSDSGESSKTKRLESLGIPVHIGQRAQNLQGVNTVVWSSAIKSSNAEIIEAKRQHLHLVHRSDILGLLMSLKKAVSVAGAHGKTTTSALLSHILIHAAGSVDKLGKPSYAIGGSVQGIDGPIDGGHADTGSVFVAEADESDGSFLKYHPEIAIITNAEADHLDHYGTAKTYRRAFVAHAGHAKAHVVITGDDAGAQEIIANLDHDTARHTVIYTTESGARFAGFAGCVVRIVSESEHQGSGEERFSIVIPSVLADGDERTISVALKIPGIHNARNATAAIIAAALLGVDVQAAAAAAASFLGAVRRFQVCGHVNQVTVVDDYAHHPTEIAALLDAARRRYPSSRIHIIFQPHLFSRTRFFATAFAQALRKADDVVVTGIFPAREKQSDFPDVGPRSIVQAAQALGDSPVHTWISAVDSMNQAAQMIALRAQPGDVVITAGAGDINAVVPIILHVLEAREGHLQAKDSSSTQPDSSEPLSQESMTR</sequence>
<dbReference type="InterPro" id="IPR013221">
    <property type="entry name" value="Mur_ligase_cen"/>
</dbReference>
<keyword evidence="20" id="KW-1185">Reference proteome</keyword>
<evidence type="ECO:0000256" key="10">
    <source>
        <dbReference type="ARBA" id="ARBA00022984"/>
    </source>
</evidence>
<keyword evidence="4 14" id="KW-0963">Cytoplasm</keyword>
<evidence type="ECO:0000256" key="14">
    <source>
        <dbReference type="HAMAP-Rule" id="MF_00046"/>
    </source>
</evidence>
<reference evidence="19 20" key="1">
    <citation type="journal article" date="2017" name="BMC Genomics">
        <title>Comparative genomic and phylogenomic analyses of the Bifidobacteriaceae family.</title>
        <authorList>
            <person name="Lugli G.A."/>
            <person name="Milani C."/>
            <person name="Turroni F."/>
            <person name="Duranti S."/>
            <person name="Mancabelli L."/>
            <person name="Mangifesta M."/>
            <person name="Ferrario C."/>
            <person name="Modesto M."/>
            <person name="Mattarelli P."/>
            <person name="Jiri K."/>
            <person name="van Sinderen D."/>
            <person name="Ventura M."/>
        </authorList>
    </citation>
    <scope>NUCLEOTIDE SEQUENCE [LARGE SCALE GENOMIC DNA]</scope>
    <source>
        <strain evidence="19 20">LMG 28769</strain>
    </source>
</reference>
<evidence type="ECO:0000256" key="4">
    <source>
        <dbReference type="ARBA" id="ARBA00022490"/>
    </source>
</evidence>
<evidence type="ECO:0000256" key="8">
    <source>
        <dbReference type="ARBA" id="ARBA00022840"/>
    </source>
</evidence>
<dbReference type="GO" id="GO:0071555">
    <property type="term" value="P:cell wall organization"/>
    <property type="evidence" value="ECO:0007669"/>
    <property type="project" value="UniProtKB-KW"/>
</dbReference>
<dbReference type="Pfam" id="PF02875">
    <property type="entry name" value="Mur_ligase_C"/>
    <property type="match status" value="1"/>
</dbReference>
<feature type="region of interest" description="Disordered" evidence="15">
    <location>
        <begin position="552"/>
        <end position="575"/>
    </location>
</feature>
<dbReference type="GO" id="GO:0051301">
    <property type="term" value="P:cell division"/>
    <property type="evidence" value="ECO:0007669"/>
    <property type="project" value="UniProtKB-KW"/>
</dbReference>
<keyword evidence="8 14" id="KW-0067">ATP-binding</keyword>
<feature type="domain" description="Mur ligase C-terminal" evidence="17">
    <location>
        <begin position="395"/>
        <end position="532"/>
    </location>
</feature>
<dbReference type="Gene3D" id="3.40.50.720">
    <property type="entry name" value="NAD(P)-binding Rossmann-like Domain"/>
    <property type="match status" value="1"/>
</dbReference>
<dbReference type="AlphaFoldDB" id="A0A261G6M0"/>
<comment type="caution">
    <text evidence="19">The sequence shown here is derived from an EMBL/GenBank/DDBJ whole genome shotgun (WGS) entry which is preliminary data.</text>
</comment>
<evidence type="ECO:0000256" key="5">
    <source>
        <dbReference type="ARBA" id="ARBA00022598"/>
    </source>
</evidence>
<evidence type="ECO:0000256" key="2">
    <source>
        <dbReference type="ARBA" id="ARBA00004752"/>
    </source>
</evidence>
<proteinExistence type="inferred from homology"/>
<comment type="pathway">
    <text evidence="2 14">Cell wall biogenesis; peptidoglycan biosynthesis.</text>
</comment>
<feature type="compositionally biased region" description="Low complexity" evidence="15">
    <location>
        <begin position="22"/>
        <end position="32"/>
    </location>
</feature>
<comment type="similarity">
    <text evidence="14">Belongs to the MurCDEF family.</text>
</comment>
<comment type="catalytic activity">
    <reaction evidence="13 14">
        <text>UDP-N-acetyl-alpha-D-muramate + L-alanine + ATP = UDP-N-acetyl-alpha-D-muramoyl-L-alanine + ADP + phosphate + H(+)</text>
        <dbReference type="Rhea" id="RHEA:23372"/>
        <dbReference type="ChEBI" id="CHEBI:15378"/>
        <dbReference type="ChEBI" id="CHEBI:30616"/>
        <dbReference type="ChEBI" id="CHEBI:43474"/>
        <dbReference type="ChEBI" id="CHEBI:57972"/>
        <dbReference type="ChEBI" id="CHEBI:70757"/>
        <dbReference type="ChEBI" id="CHEBI:83898"/>
        <dbReference type="ChEBI" id="CHEBI:456216"/>
        <dbReference type="EC" id="6.3.2.8"/>
    </reaction>
</comment>
<dbReference type="InterPro" id="IPR036565">
    <property type="entry name" value="Mur-like_cat_sf"/>
</dbReference>
<feature type="domain" description="Mur ligase N-terminal catalytic" evidence="16">
    <location>
        <begin position="66"/>
        <end position="162"/>
    </location>
</feature>
<dbReference type="InterPro" id="IPR000713">
    <property type="entry name" value="Mur_ligase_N"/>
</dbReference>
<accession>A0A261G6M0</accession>
<dbReference type="NCBIfam" id="TIGR01082">
    <property type="entry name" value="murC"/>
    <property type="match status" value="1"/>
</dbReference>
<keyword evidence="7 14" id="KW-0547">Nucleotide-binding</keyword>
<organism evidence="19 20">
    <name type="scientific">Bifidobacterium aquikefiri</name>
    <dbReference type="NCBI Taxonomy" id="1653207"/>
    <lineage>
        <taxon>Bacteria</taxon>
        <taxon>Bacillati</taxon>
        <taxon>Actinomycetota</taxon>
        <taxon>Actinomycetes</taxon>
        <taxon>Bifidobacteriales</taxon>
        <taxon>Bifidobacteriaceae</taxon>
        <taxon>Bifidobacterium</taxon>
    </lineage>
</organism>
<evidence type="ECO:0000313" key="20">
    <source>
        <dbReference type="Proteomes" id="UP000216451"/>
    </source>
</evidence>
<dbReference type="EC" id="6.3.2.8" evidence="3 14"/>
<evidence type="ECO:0000256" key="1">
    <source>
        <dbReference type="ARBA" id="ARBA00004496"/>
    </source>
</evidence>
<dbReference type="Gene3D" id="3.90.190.20">
    <property type="entry name" value="Mur ligase, C-terminal domain"/>
    <property type="match status" value="1"/>
</dbReference>
<evidence type="ECO:0000259" key="17">
    <source>
        <dbReference type="Pfam" id="PF02875"/>
    </source>
</evidence>
<dbReference type="InterPro" id="IPR004101">
    <property type="entry name" value="Mur_ligase_C"/>
</dbReference>
<keyword evidence="11 14" id="KW-0131">Cell cycle</keyword>
<dbReference type="InterPro" id="IPR050061">
    <property type="entry name" value="MurCDEF_pg_biosynth"/>
</dbReference>
<comment type="subcellular location">
    <subcellularLocation>
        <location evidence="1 14">Cytoplasm</location>
    </subcellularLocation>
</comment>
<evidence type="ECO:0000256" key="9">
    <source>
        <dbReference type="ARBA" id="ARBA00022960"/>
    </source>
</evidence>
<evidence type="ECO:0000256" key="15">
    <source>
        <dbReference type="SAM" id="MobiDB-lite"/>
    </source>
</evidence>
<evidence type="ECO:0000256" key="12">
    <source>
        <dbReference type="ARBA" id="ARBA00023316"/>
    </source>
</evidence>
<protein>
    <recommendedName>
        <fullName evidence="3 14">UDP-N-acetylmuramate--L-alanine ligase</fullName>
        <ecNumber evidence="3 14">6.3.2.8</ecNumber>
    </recommendedName>
    <alternativeName>
        <fullName evidence="14">UDP-N-acetylmuramoyl-L-alanine synthetase</fullName>
    </alternativeName>
</protein>
<feature type="domain" description="Mur ligase central" evidence="18">
    <location>
        <begin position="167"/>
        <end position="373"/>
    </location>
</feature>
<dbReference type="GO" id="GO:0009252">
    <property type="term" value="P:peptidoglycan biosynthetic process"/>
    <property type="evidence" value="ECO:0007669"/>
    <property type="project" value="UniProtKB-UniRule"/>
</dbReference>
<evidence type="ECO:0000259" key="16">
    <source>
        <dbReference type="Pfam" id="PF01225"/>
    </source>
</evidence>
<dbReference type="GO" id="GO:0008763">
    <property type="term" value="F:UDP-N-acetylmuramate-L-alanine ligase activity"/>
    <property type="evidence" value="ECO:0007669"/>
    <property type="project" value="UniProtKB-UniRule"/>
</dbReference>
<dbReference type="Proteomes" id="UP000216451">
    <property type="component" value="Unassembled WGS sequence"/>
</dbReference>
<evidence type="ECO:0000259" key="18">
    <source>
        <dbReference type="Pfam" id="PF08245"/>
    </source>
</evidence>
<dbReference type="PANTHER" id="PTHR43445:SF3">
    <property type="entry name" value="UDP-N-ACETYLMURAMATE--L-ALANINE LIGASE"/>
    <property type="match status" value="1"/>
</dbReference>
<dbReference type="SUPFAM" id="SSF53244">
    <property type="entry name" value="MurD-like peptide ligases, peptide-binding domain"/>
    <property type="match status" value="1"/>
</dbReference>
<keyword evidence="9 14" id="KW-0133">Cell shape</keyword>
<dbReference type="GO" id="GO:0005524">
    <property type="term" value="F:ATP binding"/>
    <property type="evidence" value="ECO:0007669"/>
    <property type="project" value="UniProtKB-UniRule"/>
</dbReference>
<dbReference type="Pfam" id="PF01225">
    <property type="entry name" value="Mur_ligase"/>
    <property type="match status" value="1"/>
</dbReference>
<feature type="binding site" evidence="14">
    <location>
        <begin position="169"/>
        <end position="175"/>
    </location>
    <ligand>
        <name>ATP</name>
        <dbReference type="ChEBI" id="CHEBI:30616"/>
    </ligand>
</feature>
<name>A0A261G6M0_9BIFI</name>
<evidence type="ECO:0000256" key="3">
    <source>
        <dbReference type="ARBA" id="ARBA00012211"/>
    </source>
</evidence>
<dbReference type="PANTHER" id="PTHR43445">
    <property type="entry name" value="UDP-N-ACETYLMURAMATE--L-ALANINE LIGASE-RELATED"/>
    <property type="match status" value="1"/>
</dbReference>
<dbReference type="UniPathway" id="UPA00219"/>
<dbReference type="EMBL" id="MWXA01000005">
    <property type="protein sequence ID" value="OZG67044.1"/>
    <property type="molecule type" value="Genomic_DNA"/>
</dbReference>
<keyword evidence="6 14" id="KW-0132">Cell division</keyword>
<dbReference type="Pfam" id="PF08245">
    <property type="entry name" value="Mur_ligase_M"/>
    <property type="match status" value="1"/>
</dbReference>